<dbReference type="EMBL" id="VJXR01000003">
    <property type="protein sequence ID" value="TRW47288.1"/>
    <property type="molecule type" value="Genomic_DNA"/>
</dbReference>
<dbReference type="PROSITE" id="PS01229">
    <property type="entry name" value="COF_2"/>
    <property type="match status" value="1"/>
</dbReference>
<accession>A0A552WWS9</accession>
<feature type="region of interest" description="Disordered" evidence="1">
    <location>
        <begin position="1"/>
        <end position="24"/>
    </location>
</feature>
<evidence type="ECO:0000313" key="3">
    <source>
        <dbReference type="Proteomes" id="UP000318693"/>
    </source>
</evidence>
<dbReference type="AlphaFoldDB" id="A0A552WWS9"/>
<evidence type="ECO:0000313" key="2">
    <source>
        <dbReference type="EMBL" id="TRW47288.1"/>
    </source>
</evidence>
<dbReference type="InterPro" id="IPR036412">
    <property type="entry name" value="HAD-like_sf"/>
</dbReference>
<evidence type="ECO:0000256" key="1">
    <source>
        <dbReference type="SAM" id="MobiDB-lite"/>
    </source>
</evidence>
<dbReference type="RefSeq" id="WP_143416860.1">
    <property type="nucleotide sequence ID" value="NZ_VJXR01000003.1"/>
</dbReference>
<dbReference type="GO" id="GO:0000287">
    <property type="term" value="F:magnesium ion binding"/>
    <property type="evidence" value="ECO:0007669"/>
    <property type="project" value="TreeGrafter"/>
</dbReference>
<reference evidence="2 3" key="1">
    <citation type="submission" date="2019-07" db="EMBL/GenBank/DDBJ databases">
        <title>Georgenia wutianyii sp. nov. and Georgenia *** sp. nov. isolated from plateau pika (Ochotona curzoniae) in the Qinghai-Tibet plateau of China.</title>
        <authorList>
            <person name="Tian Z."/>
        </authorList>
    </citation>
    <scope>NUCLEOTIDE SEQUENCE [LARGE SCALE GENOMIC DNA]</scope>
    <source>
        <strain evidence="2 3">Z446</strain>
    </source>
</reference>
<keyword evidence="2" id="KW-0378">Hydrolase</keyword>
<dbReference type="SUPFAM" id="SSF56784">
    <property type="entry name" value="HAD-like"/>
    <property type="match status" value="1"/>
</dbReference>
<dbReference type="InterPro" id="IPR023214">
    <property type="entry name" value="HAD_sf"/>
</dbReference>
<comment type="caution">
    <text evidence="2">The sequence shown here is derived from an EMBL/GenBank/DDBJ whole genome shotgun (WGS) entry which is preliminary data.</text>
</comment>
<dbReference type="PROSITE" id="PS01228">
    <property type="entry name" value="COF_1"/>
    <property type="match status" value="1"/>
</dbReference>
<gene>
    <name evidence="2" type="ORF">FJ693_01990</name>
</gene>
<dbReference type="Proteomes" id="UP000318693">
    <property type="component" value="Unassembled WGS sequence"/>
</dbReference>
<keyword evidence="3" id="KW-1185">Reference proteome</keyword>
<dbReference type="Gene3D" id="3.30.1240.10">
    <property type="match status" value="1"/>
</dbReference>
<dbReference type="Pfam" id="PF08282">
    <property type="entry name" value="Hydrolase_3"/>
    <property type="match status" value="2"/>
</dbReference>
<dbReference type="Gene3D" id="3.40.50.1000">
    <property type="entry name" value="HAD superfamily/HAD-like"/>
    <property type="match status" value="1"/>
</dbReference>
<organism evidence="2 3">
    <name type="scientific">Georgenia yuyongxinii</name>
    <dbReference type="NCBI Taxonomy" id="2589797"/>
    <lineage>
        <taxon>Bacteria</taxon>
        <taxon>Bacillati</taxon>
        <taxon>Actinomycetota</taxon>
        <taxon>Actinomycetes</taxon>
        <taxon>Micrococcales</taxon>
        <taxon>Bogoriellaceae</taxon>
        <taxon>Georgenia</taxon>
    </lineage>
</organism>
<dbReference type="PANTHER" id="PTHR10000">
    <property type="entry name" value="PHOSPHOSERINE PHOSPHATASE"/>
    <property type="match status" value="1"/>
</dbReference>
<dbReference type="GO" id="GO:0016791">
    <property type="term" value="F:phosphatase activity"/>
    <property type="evidence" value="ECO:0007669"/>
    <property type="project" value="TreeGrafter"/>
</dbReference>
<protein>
    <submittedName>
        <fullName evidence="2">HAD family hydrolase</fullName>
    </submittedName>
</protein>
<dbReference type="PANTHER" id="PTHR10000:SF8">
    <property type="entry name" value="HAD SUPERFAMILY HYDROLASE-LIKE, TYPE 3"/>
    <property type="match status" value="1"/>
</dbReference>
<dbReference type="GO" id="GO:0005829">
    <property type="term" value="C:cytosol"/>
    <property type="evidence" value="ECO:0007669"/>
    <property type="project" value="TreeGrafter"/>
</dbReference>
<name>A0A552WWS9_9MICO</name>
<sequence length="311" mass="32012">MTGPVAGGAWRPPGEERRGGAAGNGVLPLGERVARWREALPATLPAADDLLVALDIDGTLLTHDGDLSPAVVGAVADLRDAGAQVVLSTGRSVQGVTPVAAQLGLTEGWAVCSNGAVCIRLDPELDAGHVISDVVTFDPGPTLRLLREELPSGLIAVEDLGRGFKVSAPFPMGELTGEVQVVDFEELVAAPATRVTLRAPELSSQDFHDLVERVGLHGVGYAVGWTAWLDISPDGVNKASALEMLRGRLDVPAEATVALGDGSNDLEMLAWAAHGVAMGGSAEAVQSAADAVTDDVAHDGAAVVLRALLDR</sequence>
<proteinExistence type="predicted"/>